<dbReference type="InterPro" id="IPR023393">
    <property type="entry name" value="START-like_dom_sf"/>
</dbReference>
<dbReference type="SUPFAM" id="SSF55961">
    <property type="entry name" value="Bet v1-like"/>
    <property type="match status" value="1"/>
</dbReference>
<dbReference type="InterPro" id="IPR000916">
    <property type="entry name" value="Bet_v_I/MLP"/>
</dbReference>
<gene>
    <name evidence="2" type="ORF">ACJRO7_028248</name>
</gene>
<keyword evidence="3" id="KW-1185">Reference proteome</keyword>
<sequence length="161" mass="18186">MTVHGKMEIDLEIRAPADMFHDVFSCRPHHISNMSTDKIHGVDLHDGDWGKAGSVVSWSYTHDGETKVAKEVIEAIDDEKNSTTFRVIEGDLMKLYKNFVLVVQATPKEGGGSVVHWTLEYEKLREEVTEPFSMLQFCVHVSKDMDLHLMEQAQAQAQAQA</sequence>
<evidence type="ECO:0000313" key="3">
    <source>
        <dbReference type="Proteomes" id="UP001634007"/>
    </source>
</evidence>
<dbReference type="PANTHER" id="PTHR31907">
    <property type="entry name" value="MLP-LIKE PROTEIN 423"/>
    <property type="match status" value="1"/>
</dbReference>
<dbReference type="Proteomes" id="UP001634007">
    <property type="component" value="Unassembled WGS sequence"/>
</dbReference>
<dbReference type="AlphaFoldDB" id="A0ABD3JTW0"/>
<dbReference type="Pfam" id="PF00407">
    <property type="entry name" value="Bet_v_1"/>
    <property type="match status" value="1"/>
</dbReference>
<evidence type="ECO:0000313" key="2">
    <source>
        <dbReference type="EMBL" id="KAL3731341.1"/>
    </source>
</evidence>
<protein>
    <recommendedName>
        <fullName evidence="1">Bet v I/Major latex protein domain-containing protein</fullName>
    </recommendedName>
</protein>
<feature type="domain" description="Bet v I/Major latex protein" evidence="1">
    <location>
        <begin position="2"/>
        <end position="152"/>
    </location>
</feature>
<organism evidence="2 3">
    <name type="scientific">Eucalyptus globulus</name>
    <name type="common">Tasmanian blue gum</name>
    <dbReference type="NCBI Taxonomy" id="34317"/>
    <lineage>
        <taxon>Eukaryota</taxon>
        <taxon>Viridiplantae</taxon>
        <taxon>Streptophyta</taxon>
        <taxon>Embryophyta</taxon>
        <taxon>Tracheophyta</taxon>
        <taxon>Spermatophyta</taxon>
        <taxon>Magnoliopsida</taxon>
        <taxon>eudicotyledons</taxon>
        <taxon>Gunneridae</taxon>
        <taxon>Pentapetalae</taxon>
        <taxon>rosids</taxon>
        <taxon>malvids</taxon>
        <taxon>Myrtales</taxon>
        <taxon>Myrtaceae</taxon>
        <taxon>Myrtoideae</taxon>
        <taxon>Eucalypteae</taxon>
        <taxon>Eucalyptus</taxon>
    </lineage>
</organism>
<dbReference type="InterPro" id="IPR051761">
    <property type="entry name" value="MLP-like_ligand-binding"/>
</dbReference>
<proteinExistence type="predicted"/>
<dbReference type="SMART" id="SM01037">
    <property type="entry name" value="Bet_v_1"/>
    <property type="match status" value="1"/>
</dbReference>
<evidence type="ECO:0000259" key="1">
    <source>
        <dbReference type="SMART" id="SM01037"/>
    </source>
</evidence>
<comment type="caution">
    <text evidence="2">The sequence shown here is derived from an EMBL/GenBank/DDBJ whole genome shotgun (WGS) entry which is preliminary data.</text>
</comment>
<dbReference type="CDD" id="cd07816">
    <property type="entry name" value="Bet_v1-like"/>
    <property type="match status" value="1"/>
</dbReference>
<name>A0ABD3JTW0_EUCGL</name>
<reference evidence="2 3" key="1">
    <citation type="submission" date="2024-11" db="EMBL/GenBank/DDBJ databases">
        <title>Chromosome-level genome assembly of Eucalyptus globulus Labill. provides insights into its genome evolution.</title>
        <authorList>
            <person name="Li X."/>
        </authorList>
    </citation>
    <scope>NUCLEOTIDE SEQUENCE [LARGE SCALE GENOMIC DNA]</scope>
    <source>
        <strain evidence="2">CL2024</strain>
        <tissue evidence="2">Fresh tender leaves</tissue>
    </source>
</reference>
<dbReference type="Gene3D" id="3.30.530.20">
    <property type="match status" value="1"/>
</dbReference>
<dbReference type="EMBL" id="JBJKBG010000007">
    <property type="protein sequence ID" value="KAL3731341.1"/>
    <property type="molecule type" value="Genomic_DNA"/>
</dbReference>
<accession>A0ABD3JTW0</accession>